<gene>
    <name evidence="2" type="ORF">KQP74_11965</name>
</gene>
<reference evidence="2" key="1">
    <citation type="submission" date="2021-06" db="EMBL/GenBank/DDBJ databases">
        <title>Interrogation of the integrated mobile genetic elements in gut-associated Bacteroides with a consensus prediction approach.</title>
        <authorList>
            <person name="Campbell D.E."/>
            <person name="Leigh J.R."/>
            <person name="Kim T."/>
            <person name="England W."/>
            <person name="Whitaker R.J."/>
            <person name="Degnan P.H."/>
        </authorList>
    </citation>
    <scope>NUCLEOTIDE SEQUENCE</scope>
    <source>
        <strain evidence="2">VPI-3443</strain>
    </source>
</reference>
<name>A0AB38UKB9_BACT4</name>
<feature type="chain" id="PRO_5044329948" evidence="1">
    <location>
        <begin position="21"/>
        <end position="504"/>
    </location>
</feature>
<dbReference type="CDD" id="cd13120">
    <property type="entry name" value="BF2867_like_N"/>
    <property type="match status" value="1"/>
</dbReference>
<dbReference type="EMBL" id="CP083685">
    <property type="protein sequence ID" value="UYU93329.1"/>
    <property type="molecule type" value="Genomic_DNA"/>
</dbReference>
<protein>
    <submittedName>
        <fullName evidence="2">Fimbrillin family protein</fullName>
    </submittedName>
</protein>
<evidence type="ECO:0000313" key="3">
    <source>
        <dbReference type="Proteomes" id="UP001162960"/>
    </source>
</evidence>
<evidence type="ECO:0000256" key="1">
    <source>
        <dbReference type="SAM" id="SignalP"/>
    </source>
</evidence>
<dbReference type="AlphaFoldDB" id="A0AB38UKB9"/>
<dbReference type="InterPro" id="IPR042278">
    <property type="entry name" value="Mfa-like_1_N"/>
</dbReference>
<evidence type="ECO:0000313" key="2">
    <source>
        <dbReference type="EMBL" id="UYU93329.1"/>
    </source>
</evidence>
<keyword evidence="1" id="KW-0732">Signal</keyword>
<feature type="signal peptide" evidence="1">
    <location>
        <begin position="1"/>
        <end position="20"/>
    </location>
</feature>
<organism evidence="2 3">
    <name type="scientific">Bacteroides thetaiotaomicron</name>
    <dbReference type="NCBI Taxonomy" id="818"/>
    <lineage>
        <taxon>Bacteria</taxon>
        <taxon>Pseudomonadati</taxon>
        <taxon>Bacteroidota</taxon>
        <taxon>Bacteroidia</taxon>
        <taxon>Bacteroidales</taxon>
        <taxon>Bacteroidaceae</taxon>
        <taxon>Bacteroides</taxon>
    </lineage>
</organism>
<dbReference type="PROSITE" id="PS51257">
    <property type="entry name" value="PROKAR_LIPOPROTEIN"/>
    <property type="match status" value="1"/>
</dbReference>
<proteinExistence type="predicted"/>
<dbReference type="Proteomes" id="UP001162960">
    <property type="component" value="Chromosome"/>
</dbReference>
<sequence length="504" mass="57028">MKKNLKYLLLLSLLSFMACNGDEKIDSGMVQQDDEALQLNVRVGDFTINEVSNIRVTDSGSTATFENGDRIGVIVLDADNNVLSNNIPYQYDGNIWSFDSSNDEGKTAIYYDNKATVFLAYFPYNKEADNEINIDGLKGKFLPQGDQRSKDAYRASDLLVWSDTSGRPLKKLDIVFEHAYSLLSLSPSIKCKINGRRDFTYVPSSISDVSFNVGTEPLFPYQMNDGSYQIIISPKKTKVRWVYEYNKEMCSGAMSDTDLSANTCYTFAPILEDIGDYTLDKAQMGDFYCKDENNNGYLIPRDVIALSADMDCLGIVLKSGKDSEGEWVDYCKYKQKYGITEMHTVHGYVLALYDANGGNACTWGLWSLTDINRGEPSTGFYGYKNTQGIISFAENENRTLKNGFPPVYWVTDYEYRHPAPANSSGWFLPSLGQCWYWMYNKAYLLSAVNKATGDNDYGWKLGYWSSSEDDYDPFLNAYYADTYVGAMDWDYKNSKHCVRACLAF</sequence>
<dbReference type="Pfam" id="PF13149">
    <property type="entry name" value="Mfa_like_1"/>
    <property type="match status" value="1"/>
</dbReference>
<accession>A0AB38UKB9</accession>
<dbReference type="Gene3D" id="2.60.40.2620">
    <property type="entry name" value="Fimbrillin-like"/>
    <property type="match status" value="1"/>
</dbReference>
<dbReference type="InterPro" id="IPR025049">
    <property type="entry name" value="Mfa-like_1"/>
</dbReference>
<dbReference type="RefSeq" id="WP_195211030.1">
    <property type="nucleotide sequence ID" value="NZ_BQNN01000001.1"/>
</dbReference>